<dbReference type="InterPro" id="IPR024983">
    <property type="entry name" value="CHAT_dom"/>
</dbReference>
<keyword evidence="4" id="KW-1185">Reference proteome</keyword>
<protein>
    <submittedName>
        <fullName evidence="3">Transmembrane sensor domain-containing protein</fullName>
    </submittedName>
</protein>
<dbReference type="Proteomes" id="UP000503129">
    <property type="component" value="Chromosome"/>
</dbReference>
<feature type="domain" description="CHASE2" evidence="2">
    <location>
        <begin position="389"/>
        <end position="706"/>
    </location>
</feature>
<accession>A0A856MGL1</accession>
<feature type="transmembrane region" description="Helical" evidence="1">
    <location>
        <begin position="683"/>
        <end position="703"/>
    </location>
</feature>
<evidence type="ECO:0000313" key="4">
    <source>
        <dbReference type="Proteomes" id="UP000503129"/>
    </source>
</evidence>
<proteinExistence type="predicted"/>
<dbReference type="Pfam" id="PF05226">
    <property type="entry name" value="CHASE2"/>
    <property type="match status" value="1"/>
</dbReference>
<dbReference type="AlphaFoldDB" id="A0A856MGL1"/>
<gene>
    <name evidence="3" type="ORF">DP114_19325</name>
</gene>
<keyword evidence="1 3" id="KW-0812">Transmembrane</keyword>
<keyword evidence="1" id="KW-1133">Transmembrane helix</keyword>
<sequence>MAKLVVLKLDGDLEYQGFRVTLEIGSDFAPPEIEISGKLPPCLDLATYLCQWQHKYRSLGMPSRIKPQEIIYDGSITTRISECRQKTKVLIDYLQRWFDSQEFRCINNTLREELKRNEAIRVLIRTDNPELQRIPWHLWDFFGRYSLAEFALTTTASQTPPKPPRKPKVRVLAILGNSNGIDVQIDRQLLENLPNAETVFLVEPQRKELNNYLWQQWDILFFAGHSETADNTGRIYINKTDSLTIEELEFGLKRAIAQGLQLAIFNSCDGLGLAWQFASLNIPQMIVMREPVPDEVAQEFLKHFLVAFSSGKSLYLASREAREKLQGLEDKFPNATWLPVLIQNPRVVPLTWRELSTQKSDSLRQLLTVLMASVLVTSIVMGVRYLGMLQPWELQAYDHLMQLRPRIESSDPRLMIVTVDEADIRYQNQKGMKRTGSLSDKALAQLLQKLEQYQPTTIGIDIYRDFSVDPNYADLITRLKQDDRIFAVCKIPADADDAPDGIHPPEEVPEERQSFSDFVADSDEVARRQLLYLTPPAKSPCQAENALSLQLARHYLLDQGIKADITPQGDLKIGNVLFKPLKEHTSGYQAVDASAGYQVLLNYRSLRPQENIAETVSLRDILSGNSQINSKLLKNRIVLIGVTAPSTSDHWKTPSHNKKIPGVFVQAQMISHILSAVEDGRQVLWWWSGWVEVLWVWIWSLLGGMIARCYSKPEYLGLAVAAALSILFGICFVIFTQAGWIPLIPPALTLILTAMAVVWKIRG</sequence>
<dbReference type="EMBL" id="CP030118">
    <property type="protein sequence ID" value="QDL09762.1"/>
    <property type="molecule type" value="Genomic_DNA"/>
</dbReference>
<name>A0A856MGL1_9CYAN</name>
<dbReference type="InterPro" id="IPR007890">
    <property type="entry name" value="CHASE2"/>
</dbReference>
<feature type="transmembrane region" description="Helical" evidence="1">
    <location>
        <begin position="741"/>
        <end position="759"/>
    </location>
</feature>
<evidence type="ECO:0000256" key="1">
    <source>
        <dbReference type="SAM" id="Phobius"/>
    </source>
</evidence>
<evidence type="ECO:0000259" key="2">
    <source>
        <dbReference type="SMART" id="SM01080"/>
    </source>
</evidence>
<feature type="transmembrane region" description="Helical" evidence="1">
    <location>
        <begin position="715"/>
        <end position="735"/>
    </location>
</feature>
<dbReference type="Pfam" id="PF12770">
    <property type="entry name" value="CHAT"/>
    <property type="match status" value="1"/>
</dbReference>
<evidence type="ECO:0000313" key="3">
    <source>
        <dbReference type="EMBL" id="QDL09762.1"/>
    </source>
</evidence>
<organism evidence="3 4">
    <name type="scientific">Brasilonema sennae CENA114</name>
    <dbReference type="NCBI Taxonomy" id="415709"/>
    <lineage>
        <taxon>Bacteria</taxon>
        <taxon>Bacillati</taxon>
        <taxon>Cyanobacteriota</taxon>
        <taxon>Cyanophyceae</taxon>
        <taxon>Nostocales</taxon>
        <taxon>Scytonemataceae</taxon>
        <taxon>Brasilonema</taxon>
        <taxon>Bromeliae group (in: Brasilonema)</taxon>
    </lineage>
</organism>
<dbReference type="KEGG" id="bsen:DP114_19325"/>
<reference evidence="3 4" key="1">
    <citation type="submission" date="2018-06" db="EMBL/GenBank/DDBJ databases">
        <title>Comparative genomics of Brasilonema spp. strains.</title>
        <authorList>
            <person name="Alvarenga D.O."/>
            <person name="Fiore M.F."/>
            <person name="Varani A.M."/>
        </authorList>
    </citation>
    <scope>NUCLEOTIDE SEQUENCE [LARGE SCALE GENOMIC DNA]</scope>
    <source>
        <strain evidence="3 4">CENA114</strain>
    </source>
</reference>
<keyword evidence="1" id="KW-0472">Membrane</keyword>
<dbReference type="RefSeq" id="WP_171976870.1">
    <property type="nucleotide sequence ID" value="NZ_CAWOXK010000001.1"/>
</dbReference>
<dbReference type="SMART" id="SM01080">
    <property type="entry name" value="CHASE2"/>
    <property type="match status" value="1"/>
</dbReference>